<dbReference type="GO" id="GO:0019867">
    <property type="term" value="C:outer membrane"/>
    <property type="evidence" value="ECO:0007669"/>
    <property type="project" value="InterPro"/>
</dbReference>
<dbReference type="AlphaFoldDB" id="A0A2D2DTA8"/>
<keyword evidence="1" id="KW-0808">Transferase</keyword>
<organism evidence="1 2">
    <name type="scientific">Massilia violaceinigra</name>
    <dbReference type="NCBI Taxonomy" id="2045208"/>
    <lineage>
        <taxon>Bacteria</taxon>
        <taxon>Pseudomonadati</taxon>
        <taxon>Pseudomonadota</taxon>
        <taxon>Betaproteobacteria</taxon>
        <taxon>Burkholderiales</taxon>
        <taxon>Oxalobacteraceae</taxon>
        <taxon>Telluria group</taxon>
        <taxon>Massilia</taxon>
    </lineage>
</organism>
<accession>A0A2D2DTA8</accession>
<dbReference type="PROSITE" id="PS51257">
    <property type="entry name" value="PROKAR_LIPOPROTEIN"/>
    <property type="match status" value="1"/>
</dbReference>
<dbReference type="GO" id="GO:0016740">
    <property type="term" value="F:transferase activity"/>
    <property type="evidence" value="ECO:0007669"/>
    <property type="project" value="UniProtKB-KW"/>
</dbReference>
<dbReference type="RefSeq" id="WP_099881030.1">
    <property type="nucleotide sequence ID" value="NZ_CP024608.1"/>
</dbReference>
<sequence>MKTIKQLVMSATLVTVALGLGGCAGMSAQDKNTAIGAGAGAVVGGVLTGGSAVGTVGGAAVGGVIGNQVKPPK</sequence>
<name>A0A2D2DTA8_9BURK</name>
<dbReference type="EMBL" id="CP024608">
    <property type="protein sequence ID" value="ATQ78214.1"/>
    <property type="molecule type" value="Genomic_DNA"/>
</dbReference>
<dbReference type="InterPro" id="IPR008816">
    <property type="entry name" value="Gly_zipper_2TM_dom"/>
</dbReference>
<keyword evidence="2" id="KW-1185">Reference proteome</keyword>
<protein>
    <submittedName>
        <fullName evidence="1">Prenyltransferase</fullName>
    </submittedName>
</protein>
<proteinExistence type="predicted"/>
<dbReference type="OrthoDB" id="8781709at2"/>
<evidence type="ECO:0000313" key="2">
    <source>
        <dbReference type="Proteomes" id="UP000229897"/>
    </source>
</evidence>
<dbReference type="Proteomes" id="UP000229897">
    <property type="component" value="Chromosome"/>
</dbReference>
<dbReference type="Pfam" id="PF05433">
    <property type="entry name" value="Rick_17kDa_Anti"/>
    <property type="match status" value="1"/>
</dbReference>
<reference evidence="1" key="1">
    <citation type="submission" date="2017-10" db="EMBL/GenBank/DDBJ databases">
        <title>Massilia psychrophilum sp. nov., a novel purple-pigmented bacterium isolated from Tianshan glacier, Xinjiang Municipality, China.</title>
        <authorList>
            <person name="Wang H."/>
        </authorList>
    </citation>
    <scope>NUCLEOTIDE SEQUENCE [LARGE SCALE GENOMIC DNA]</scope>
    <source>
        <strain evidence="1">B2</strain>
    </source>
</reference>
<evidence type="ECO:0000313" key="1">
    <source>
        <dbReference type="EMBL" id="ATQ78214.1"/>
    </source>
</evidence>
<gene>
    <name evidence="1" type="ORF">CR152_29670</name>
</gene>
<dbReference type="KEGG" id="mass:CR152_29670"/>